<name>A0AAJ1EIS7_9BACT</name>
<feature type="binding site" evidence="10">
    <location>
        <position position="211"/>
    </location>
    <ligand>
        <name>Zn(2+)</name>
        <dbReference type="ChEBI" id="CHEBI:29105"/>
    </ligand>
</feature>
<reference evidence="11 12" key="1">
    <citation type="journal article" date="2021" name="bioRxiv">
        <title>Unraveling nitrogen, sulfur and carbon metabolic pathways and microbial community transcriptional responses to substrate deprivation and toxicity stresses in a bioreactor mimicking anoxic brackish coastal sediment conditions.</title>
        <authorList>
            <person name="Martins P.D."/>
            <person name="Echeveste M.J."/>
            <person name="Arshad A."/>
            <person name="Kurth J."/>
            <person name="Ouboter H."/>
            <person name="Jetten M.S.M."/>
            <person name="Welte C.U."/>
        </authorList>
    </citation>
    <scope>NUCLEOTIDE SEQUENCE [LARGE SCALE GENOMIC DNA]</scope>
    <source>
        <strain evidence="11">MAG_38</strain>
    </source>
</reference>
<comment type="function">
    <text evidence="10">Catalyzes the ATP-dependent conversion of 7-carboxy-7-deazaguanine (CDG) to 7-cyano-7-deazaguanine (preQ(0)).</text>
</comment>
<protein>
    <recommendedName>
        <fullName evidence="8 10">7-cyano-7-deazaguanine synthase</fullName>
        <ecNumber evidence="8 10">6.3.4.20</ecNumber>
    </recommendedName>
    <alternativeName>
        <fullName evidence="10">7-cyano-7-carbaguanine synthase</fullName>
    </alternativeName>
    <alternativeName>
        <fullName evidence="10">PreQ(0) synthase</fullName>
    </alternativeName>
    <alternativeName>
        <fullName evidence="10">Queuosine biosynthesis protein QueC</fullName>
    </alternativeName>
</protein>
<dbReference type="InterPro" id="IPR014729">
    <property type="entry name" value="Rossmann-like_a/b/a_fold"/>
</dbReference>
<dbReference type="CDD" id="cd01995">
    <property type="entry name" value="QueC-like"/>
    <property type="match status" value="1"/>
</dbReference>
<comment type="pathway">
    <text evidence="1 10">Purine metabolism; 7-cyano-7-deazaguanine biosynthesis.</text>
</comment>
<evidence type="ECO:0000256" key="1">
    <source>
        <dbReference type="ARBA" id="ARBA00005061"/>
    </source>
</evidence>
<evidence type="ECO:0000256" key="10">
    <source>
        <dbReference type="HAMAP-Rule" id="MF_01633"/>
    </source>
</evidence>
<dbReference type="GO" id="GO:0016879">
    <property type="term" value="F:ligase activity, forming carbon-nitrogen bonds"/>
    <property type="evidence" value="ECO:0007669"/>
    <property type="project" value="UniProtKB-UniRule"/>
</dbReference>
<dbReference type="SUPFAM" id="SSF52402">
    <property type="entry name" value="Adenine nucleotide alpha hydrolases-like"/>
    <property type="match status" value="1"/>
</dbReference>
<evidence type="ECO:0000256" key="3">
    <source>
        <dbReference type="ARBA" id="ARBA00022723"/>
    </source>
</evidence>
<dbReference type="Pfam" id="PF06508">
    <property type="entry name" value="QueC"/>
    <property type="match status" value="1"/>
</dbReference>
<dbReference type="NCBIfam" id="TIGR00364">
    <property type="entry name" value="7-cyano-7-deazaguanine synthase QueC"/>
    <property type="match status" value="1"/>
</dbReference>
<organism evidence="11 12">
    <name type="scientific">Candidatus Methylomirabilis tolerans</name>
    <dbReference type="NCBI Taxonomy" id="3123416"/>
    <lineage>
        <taxon>Bacteria</taxon>
        <taxon>Candidatus Methylomirabilota</taxon>
        <taxon>Candidatus Methylomirabilia</taxon>
        <taxon>Candidatus Methylomirabilales</taxon>
        <taxon>Candidatus Methylomirabilaceae</taxon>
        <taxon>Candidatus Methylomirabilis</taxon>
    </lineage>
</organism>
<keyword evidence="10" id="KW-0671">Queuosine biosynthesis</keyword>
<keyword evidence="6 10" id="KW-0067">ATP-binding</keyword>
<evidence type="ECO:0000256" key="7">
    <source>
        <dbReference type="ARBA" id="ARBA00037993"/>
    </source>
</evidence>
<evidence type="ECO:0000313" key="11">
    <source>
        <dbReference type="EMBL" id="MBZ0158940.1"/>
    </source>
</evidence>
<evidence type="ECO:0000256" key="8">
    <source>
        <dbReference type="ARBA" id="ARBA00039149"/>
    </source>
</evidence>
<dbReference type="PANTHER" id="PTHR42914:SF1">
    <property type="entry name" value="7-CYANO-7-DEAZAGUANINE SYNTHASE"/>
    <property type="match status" value="1"/>
</dbReference>
<dbReference type="GO" id="GO:0008616">
    <property type="term" value="P:tRNA queuosine(34) biosynthetic process"/>
    <property type="evidence" value="ECO:0007669"/>
    <property type="project" value="UniProtKB-UniRule"/>
</dbReference>
<evidence type="ECO:0000256" key="9">
    <source>
        <dbReference type="ARBA" id="ARBA00047890"/>
    </source>
</evidence>
<comment type="caution">
    <text evidence="11">The sequence shown here is derived from an EMBL/GenBank/DDBJ whole genome shotgun (WGS) entry which is preliminary data.</text>
</comment>
<dbReference type="GO" id="GO:0005524">
    <property type="term" value="F:ATP binding"/>
    <property type="evidence" value="ECO:0007669"/>
    <property type="project" value="UniProtKB-UniRule"/>
</dbReference>
<dbReference type="InterPro" id="IPR018317">
    <property type="entry name" value="QueC"/>
</dbReference>
<dbReference type="Proteomes" id="UP001197609">
    <property type="component" value="Unassembled WGS sequence"/>
</dbReference>
<keyword evidence="4 10" id="KW-0547">Nucleotide-binding</keyword>
<keyword evidence="5 10" id="KW-0862">Zinc</keyword>
<dbReference type="EMBL" id="JAIOIU010000029">
    <property type="protein sequence ID" value="MBZ0158940.1"/>
    <property type="molecule type" value="Genomic_DNA"/>
</dbReference>
<sequence>MSACDYAQAGKRAVVLLSGGLDSATAAAMAKADAYELHALTFRYGQRHAREVESAKRIAAALGAVQHLILDLGLRQIGGSALTADIPVPKGRELEEIGAGIPITYVPARNTIFLSYALAWAEVIGSGTIVLGVNAIDYSGYPDCRPEFIAAFEQMANLATQAGVEGGSKLTIHTPLIRLTKAEIIRRGAALGVDFRLTWSCYDPTPDGQPCRACDSCILREKGFAEAGIPDPGPTASY</sequence>
<evidence type="ECO:0000256" key="5">
    <source>
        <dbReference type="ARBA" id="ARBA00022833"/>
    </source>
</evidence>
<evidence type="ECO:0000256" key="2">
    <source>
        <dbReference type="ARBA" id="ARBA00022598"/>
    </source>
</evidence>
<evidence type="ECO:0000313" key="12">
    <source>
        <dbReference type="Proteomes" id="UP001197609"/>
    </source>
</evidence>
<accession>A0AAJ1EIS7</accession>
<comment type="similarity">
    <text evidence="7 10">Belongs to the QueC family.</text>
</comment>
<comment type="cofactor">
    <cofactor evidence="10">
        <name>Zn(2+)</name>
        <dbReference type="ChEBI" id="CHEBI:29105"/>
    </cofactor>
    <text evidence="10">Binds 1 zinc ion per subunit.</text>
</comment>
<keyword evidence="3 10" id="KW-0479">Metal-binding</keyword>
<dbReference type="PIRSF" id="PIRSF006293">
    <property type="entry name" value="ExsB"/>
    <property type="match status" value="1"/>
</dbReference>
<keyword evidence="2 10" id="KW-0436">Ligase</keyword>
<evidence type="ECO:0000256" key="6">
    <source>
        <dbReference type="ARBA" id="ARBA00022840"/>
    </source>
</evidence>
<dbReference type="EC" id="6.3.4.20" evidence="8 10"/>
<feature type="binding site" evidence="10">
    <location>
        <position position="217"/>
    </location>
    <ligand>
        <name>Zn(2+)</name>
        <dbReference type="ChEBI" id="CHEBI:29105"/>
    </ligand>
</feature>
<feature type="binding site" evidence="10">
    <location>
        <position position="214"/>
    </location>
    <ligand>
        <name>Zn(2+)</name>
        <dbReference type="ChEBI" id="CHEBI:29105"/>
    </ligand>
</feature>
<feature type="binding site" evidence="10">
    <location>
        <begin position="17"/>
        <end position="27"/>
    </location>
    <ligand>
        <name>ATP</name>
        <dbReference type="ChEBI" id="CHEBI:30616"/>
    </ligand>
</feature>
<comment type="catalytic activity">
    <reaction evidence="9 10">
        <text>7-carboxy-7-carbaguanine + NH4(+) + 2 ATP = 7-cyano-7-carbaguanine + 2 AMP + 2 diphosphate + 2 H(+)</text>
        <dbReference type="Rhea" id="RHEA:27982"/>
        <dbReference type="ChEBI" id="CHEBI:15378"/>
        <dbReference type="ChEBI" id="CHEBI:28938"/>
        <dbReference type="ChEBI" id="CHEBI:30616"/>
        <dbReference type="ChEBI" id="CHEBI:33019"/>
        <dbReference type="ChEBI" id="CHEBI:45075"/>
        <dbReference type="ChEBI" id="CHEBI:61036"/>
        <dbReference type="ChEBI" id="CHEBI:456215"/>
        <dbReference type="EC" id="6.3.4.20"/>
    </reaction>
</comment>
<proteinExistence type="inferred from homology"/>
<dbReference type="HAMAP" id="MF_01633">
    <property type="entry name" value="QueC"/>
    <property type="match status" value="1"/>
</dbReference>
<dbReference type="Gene3D" id="3.40.50.620">
    <property type="entry name" value="HUPs"/>
    <property type="match status" value="1"/>
</dbReference>
<dbReference type="AlphaFoldDB" id="A0AAJ1EIS7"/>
<gene>
    <name evidence="10 11" type="primary">queC</name>
    <name evidence="11" type="ORF">K8G79_02125</name>
</gene>
<dbReference type="GO" id="GO:0008270">
    <property type="term" value="F:zinc ion binding"/>
    <property type="evidence" value="ECO:0007669"/>
    <property type="project" value="UniProtKB-UniRule"/>
</dbReference>
<dbReference type="PANTHER" id="PTHR42914">
    <property type="entry name" value="7-CYANO-7-DEAZAGUANINE SYNTHASE"/>
    <property type="match status" value="1"/>
</dbReference>
<evidence type="ECO:0000256" key="4">
    <source>
        <dbReference type="ARBA" id="ARBA00022741"/>
    </source>
</evidence>
<feature type="binding site" evidence="10">
    <location>
        <position position="201"/>
    </location>
    <ligand>
        <name>Zn(2+)</name>
        <dbReference type="ChEBI" id="CHEBI:29105"/>
    </ligand>
</feature>